<dbReference type="InterPro" id="IPR005801">
    <property type="entry name" value="ADC_synthase"/>
</dbReference>
<evidence type="ECO:0000256" key="4">
    <source>
        <dbReference type="ARBA" id="ARBA00047683"/>
    </source>
</evidence>
<dbReference type="CDD" id="cd01743">
    <property type="entry name" value="GATase1_Anthranilate_Synthase"/>
    <property type="match status" value="1"/>
</dbReference>
<dbReference type="InterPro" id="IPR029062">
    <property type="entry name" value="Class_I_gatase-like"/>
</dbReference>
<dbReference type="PRINTS" id="PR00097">
    <property type="entry name" value="ANTSNTHASEII"/>
</dbReference>
<dbReference type="Proteomes" id="UP001501444">
    <property type="component" value="Unassembled WGS sequence"/>
</dbReference>
<dbReference type="Pfam" id="PF00425">
    <property type="entry name" value="Chorismate_bind"/>
    <property type="match status" value="1"/>
</dbReference>
<dbReference type="Gene3D" id="3.40.50.880">
    <property type="match status" value="1"/>
</dbReference>
<dbReference type="PRINTS" id="PR00099">
    <property type="entry name" value="CPSGATASE"/>
</dbReference>
<gene>
    <name evidence="7" type="primary">phzE_2</name>
    <name evidence="7" type="ORF">GCM10010170_108130</name>
</gene>
<dbReference type="InterPro" id="IPR006221">
    <property type="entry name" value="TrpG/PapA_dom"/>
</dbReference>
<accession>A0ABP5V5E0</accession>
<comment type="caution">
    <text evidence="7">The sequence shown here is derived from an EMBL/GenBank/DDBJ whole genome shotgun (WGS) entry which is preliminary data.</text>
</comment>
<evidence type="ECO:0000259" key="5">
    <source>
        <dbReference type="Pfam" id="PF00117"/>
    </source>
</evidence>
<comment type="catalytic activity">
    <reaction evidence="4">
        <text>chorismate + L-glutamine = anthranilate + pyruvate + L-glutamate + H(+)</text>
        <dbReference type="Rhea" id="RHEA:21732"/>
        <dbReference type="ChEBI" id="CHEBI:15361"/>
        <dbReference type="ChEBI" id="CHEBI:15378"/>
        <dbReference type="ChEBI" id="CHEBI:16567"/>
        <dbReference type="ChEBI" id="CHEBI:29748"/>
        <dbReference type="ChEBI" id="CHEBI:29985"/>
        <dbReference type="ChEBI" id="CHEBI:58359"/>
        <dbReference type="EC" id="4.1.3.27"/>
    </reaction>
</comment>
<organism evidence="7 8">
    <name type="scientific">Dactylosporangium salmoneum</name>
    <dbReference type="NCBI Taxonomy" id="53361"/>
    <lineage>
        <taxon>Bacteria</taxon>
        <taxon>Bacillati</taxon>
        <taxon>Actinomycetota</taxon>
        <taxon>Actinomycetes</taxon>
        <taxon>Micromonosporales</taxon>
        <taxon>Micromonosporaceae</taxon>
        <taxon>Dactylosporangium</taxon>
    </lineage>
</organism>
<evidence type="ECO:0000313" key="7">
    <source>
        <dbReference type="EMBL" id="GAA2394321.1"/>
    </source>
</evidence>
<evidence type="ECO:0000313" key="8">
    <source>
        <dbReference type="Proteomes" id="UP001501444"/>
    </source>
</evidence>
<sequence>MEPFALLHRPSTVDGVEVIAGPMSTVDTLAEVPVDRTALVLVPFRQVAERGYACVEDGAGLLAMRVASRSVLPVPLATALLPDVAVPLSGAGFDGERYDETVRRVVAEEIGAGEGANFVIRRTFRAVIDDYRLAHALACFRRLLLDESGAYWTFLVHTGERTLVGATPERHISVRDGEAVMNPISGTYRYGPAGPTLPGVLDFLADRKEREELAMVLDEELKMMARICPDGGRVDGPYLRQMARLAHTEYFIRGRTALDPRDILRETLFAPTVTGSPVENACRVIARHERRGRGYYSGIAALVGPGELDSAIVIRTADIAADGRVNIDVGATLVRHSDPRAEEAETDAKAAALLAALAGAPSAAAAAPHRPAPRPGLAEHRRVRGALAGRNAGLARFWLTGGERAAAAHPAPARRTAVVVDAEDTFTAMLALQLRALGLTVDVVPHATPPAVGAHDLVVLGPGPGDPRAGGHPKIARLRGLIDELLAAGRPFLAVCLSHQVLAGALGLRVARRPVPNQGLQRAVDLFGREERVGFYNTFAAYSDEDEHRGVAVARDPATGEVHALRGAHFASMQFHPESVLTLDGPRILAGLLGGLGDFTQRAAGSTDGAGSMAVGVASVACSP</sequence>
<dbReference type="Gene3D" id="3.60.120.10">
    <property type="entry name" value="Anthranilate synthase"/>
    <property type="match status" value="1"/>
</dbReference>
<dbReference type="PROSITE" id="PS51273">
    <property type="entry name" value="GATASE_TYPE_1"/>
    <property type="match status" value="1"/>
</dbReference>
<reference evidence="8" key="1">
    <citation type="journal article" date="2019" name="Int. J. Syst. Evol. Microbiol.">
        <title>The Global Catalogue of Microorganisms (GCM) 10K type strain sequencing project: providing services to taxonomists for standard genome sequencing and annotation.</title>
        <authorList>
            <consortium name="The Broad Institute Genomics Platform"/>
            <consortium name="The Broad Institute Genome Sequencing Center for Infectious Disease"/>
            <person name="Wu L."/>
            <person name="Ma J."/>
        </authorList>
    </citation>
    <scope>NUCLEOTIDE SEQUENCE [LARGE SCALE GENOMIC DNA]</scope>
    <source>
        <strain evidence="8">JCM 3272</strain>
    </source>
</reference>
<dbReference type="EC" id="4.1.3.27" evidence="1"/>
<dbReference type="RefSeq" id="WP_344620599.1">
    <property type="nucleotide sequence ID" value="NZ_BAAARV010000138.1"/>
</dbReference>
<proteinExistence type="predicted"/>
<feature type="domain" description="Chorismate-utilising enzyme C-terminal" evidence="6">
    <location>
        <begin position="96"/>
        <end position="349"/>
    </location>
</feature>
<dbReference type="PANTHER" id="PTHR11236:SF49">
    <property type="entry name" value="ANTHRANILATE SYNTHASE COMPONENT 1"/>
    <property type="match status" value="1"/>
</dbReference>
<evidence type="ECO:0000256" key="3">
    <source>
        <dbReference type="ARBA" id="ARBA00023239"/>
    </source>
</evidence>
<dbReference type="PANTHER" id="PTHR11236">
    <property type="entry name" value="AMINOBENZOATE/ANTHRANILATE SYNTHASE"/>
    <property type="match status" value="1"/>
</dbReference>
<dbReference type="InterPro" id="IPR015890">
    <property type="entry name" value="Chorismate_C"/>
</dbReference>
<evidence type="ECO:0000259" key="6">
    <source>
        <dbReference type="Pfam" id="PF00425"/>
    </source>
</evidence>
<dbReference type="InterPro" id="IPR019999">
    <property type="entry name" value="Anth_synth_I-like"/>
</dbReference>
<dbReference type="Pfam" id="PF00117">
    <property type="entry name" value="GATase"/>
    <property type="match status" value="1"/>
</dbReference>
<keyword evidence="2" id="KW-0315">Glutamine amidotransferase</keyword>
<evidence type="ECO:0000256" key="1">
    <source>
        <dbReference type="ARBA" id="ARBA00012266"/>
    </source>
</evidence>
<feature type="domain" description="Glutamine amidotransferase" evidence="5">
    <location>
        <begin position="418"/>
        <end position="590"/>
    </location>
</feature>
<dbReference type="SUPFAM" id="SSF56322">
    <property type="entry name" value="ADC synthase"/>
    <property type="match status" value="1"/>
</dbReference>
<dbReference type="PRINTS" id="PR00096">
    <property type="entry name" value="GATASE"/>
</dbReference>
<name>A0ABP5V5E0_9ACTN</name>
<dbReference type="SUPFAM" id="SSF52317">
    <property type="entry name" value="Class I glutamine amidotransferase-like"/>
    <property type="match status" value="1"/>
</dbReference>
<keyword evidence="8" id="KW-1185">Reference proteome</keyword>
<dbReference type="EMBL" id="BAAARV010000138">
    <property type="protein sequence ID" value="GAA2394321.1"/>
    <property type="molecule type" value="Genomic_DNA"/>
</dbReference>
<keyword evidence="3" id="KW-0456">Lyase</keyword>
<dbReference type="InterPro" id="IPR017926">
    <property type="entry name" value="GATASE"/>
</dbReference>
<protein>
    <recommendedName>
        <fullName evidence="1">anthranilate synthase</fullName>
        <ecNumber evidence="1">4.1.3.27</ecNumber>
    </recommendedName>
</protein>
<evidence type="ECO:0000256" key="2">
    <source>
        <dbReference type="ARBA" id="ARBA00022962"/>
    </source>
</evidence>